<dbReference type="AlphaFoldDB" id="A0AAD8HCB4"/>
<comment type="caution">
    <text evidence="2">The sequence shown here is derived from an EMBL/GenBank/DDBJ whole genome shotgun (WGS) entry which is preliminary data.</text>
</comment>
<reference evidence="2" key="1">
    <citation type="submission" date="2023-02" db="EMBL/GenBank/DDBJ databases">
        <title>Genome of toxic invasive species Heracleum sosnowskyi carries increased number of genes despite the absence of recent whole-genome duplications.</title>
        <authorList>
            <person name="Schelkunov M."/>
            <person name="Shtratnikova V."/>
            <person name="Makarenko M."/>
            <person name="Klepikova A."/>
            <person name="Omelchenko D."/>
            <person name="Novikova G."/>
            <person name="Obukhova E."/>
            <person name="Bogdanov V."/>
            <person name="Penin A."/>
            <person name="Logacheva M."/>
        </authorList>
    </citation>
    <scope>NUCLEOTIDE SEQUENCE</scope>
    <source>
        <strain evidence="2">Hsosn_3</strain>
        <tissue evidence="2">Leaf</tissue>
    </source>
</reference>
<evidence type="ECO:0000256" key="1">
    <source>
        <dbReference type="SAM" id="MobiDB-lite"/>
    </source>
</evidence>
<dbReference type="InterPro" id="IPR035513">
    <property type="entry name" value="Invertase/methylesterase_inhib"/>
</dbReference>
<dbReference type="Proteomes" id="UP001237642">
    <property type="component" value="Unassembled WGS sequence"/>
</dbReference>
<reference evidence="2" key="2">
    <citation type="submission" date="2023-05" db="EMBL/GenBank/DDBJ databases">
        <authorList>
            <person name="Schelkunov M.I."/>
        </authorList>
    </citation>
    <scope>NUCLEOTIDE SEQUENCE</scope>
    <source>
        <strain evidence="2">Hsosn_3</strain>
        <tissue evidence="2">Leaf</tissue>
    </source>
</reference>
<protein>
    <submittedName>
        <fullName evidence="2">Uncharacterized protein</fullName>
    </submittedName>
</protein>
<sequence length="166" mass="18687">MDPSTETTLLENQSSSAFPKKNTPSSVFTLVDDPTPTKSIQAVCSFAPYRQLCISSLSTSNFTNTSSDDLDTYFFTESILFRSFQLSINQLINLANISNPDDIPELRECRTLLNKEVSGLSDSVTSYKKLYSFTGHEVSEYLEIFNRTKTYQEAMCNQIVSSFSFD</sequence>
<organism evidence="2 3">
    <name type="scientific">Heracleum sosnowskyi</name>
    <dbReference type="NCBI Taxonomy" id="360622"/>
    <lineage>
        <taxon>Eukaryota</taxon>
        <taxon>Viridiplantae</taxon>
        <taxon>Streptophyta</taxon>
        <taxon>Embryophyta</taxon>
        <taxon>Tracheophyta</taxon>
        <taxon>Spermatophyta</taxon>
        <taxon>Magnoliopsida</taxon>
        <taxon>eudicotyledons</taxon>
        <taxon>Gunneridae</taxon>
        <taxon>Pentapetalae</taxon>
        <taxon>asterids</taxon>
        <taxon>campanulids</taxon>
        <taxon>Apiales</taxon>
        <taxon>Apiaceae</taxon>
        <taxon>Apioideae</taxon>
        <taxon>apioid superclade</taxon>
        <taxon>Tordylieae</taxon>
        <taxon>Tordyliinae</taxon>
        <taxon>Heracleum</taxon>
    </lineage>
</organism>
<dbReference type="Gene3D" id="1.20.140.40">
    <property type="entry name" value="Invertase/pectin methylesterase inhibitor family protein"/>
    <property type="match status" value="1"/>
</dbReference>
<feature type="region of interest" description="Disordered" evidence="1">
    <location>
        <begin position="1"/>
        <end position="21"/>
    </location>
</feature>
<evidence type="ECO:0000313" key="2">
    <source>
        <dbReference type="EMBL" id="KAK1363430.1"/>
    </source>
</evidence>
<accession>A0AAD8HCB4</accession>
<dbReference type="EMBL" id="JAUIZM010000009">
    <property type="protein sequence ID" value="KAK1363430.1"/>
    <property type="molecule type" value="Genomic_DNA"/>
</dbReference>
<proteinExistence type="predicted"/>
<keyword evidence="3" id="KW-1185">Reference proteome</keyword>
<dbReference type="SUPFAM" id="SSF101148">
    <property type="entry name" value="Plant invertase/pectin methylesterase inhibitor"/>
    <property type="match status" value="1"/>
</dbReference>
<name>A0AAD8HCB4_9APIA</name>
<evidence type="ECO:0000313" key="3">
    <source>
        <dbReference type="Proteomes" id="UP001237642"/>
    </source>
</evidence>
<gene>
    <name evidence="2" type="ORF">POM88_038991</name>
</gene>